<evidence type="ECO:0000256" key="6">
    <source>
        <dbReference type="SAM" id="Phobius"/>
    </source>
</evidence>
<accession>A0A502E267</accession>
<feature type="transmembrane region" description="Helical" evidence="6">
    <location>
        <begin position="267"/>
        <end position="286"/>
    </location>
</feature>
<dbReference type="GO" id="GO:0005886">
    <property type="term" value="C:plasma membrane"/>
    <property type="evidence" value="ECO:0007669"/>
    <property type="project" value="UniProtKB-SubCell"/>
</dbReference>
<feature type="transmembrane region" description="Helical" evidence="6">
    <location>
        <begin position="323"/>
        <end position="347"/>
    </location>
</feature>
<evidence type="ECO:0000256" key="4">
    <source>
        <dbReference type="ARBA" id="ARBA00022989"/>
    </source>
</evidence>
<dbReference type="PANTHER" id="PTHR43124:SF3">
    <property type="entry name" value="CHLORAMPHENICOL EFFLUX PUMP RV0191"/>
    <property type="match status" value="1"/>
</dbReference>
<evidence type="ECO:0000256" key="1">
    <source>
        <dbReference type="ARBA" id="ARBA00004651"/>
    </source>
</evidence>
<feature type="signal peptide" evidence="7">
    <location>
        <begin position="1"/>
        <end position="20"/>
    </location>
</feature>
<organism evidence="9 10">
    <name type="scientific">Variovorax guangxiensis</name>
    <dbReference type="NCBI Taxonomy" id="1775474"/>
    <lineage>
        <taxon>Bacteria</taxon>
        <taxon>Pseudomonadati</taxon>
        <taxon>Pseudomonadota</taxon>
        <taxon>Betaproteobacteria</taxon>
        <taxon>Burkholderiales</taxon>
        <taxon>Comamonadaceae</taxon>
        <taxon>Variovorax</taxon>
    </lineage>
</organism>
<evidence type="ECO:0000313" key="9">
    <source>
        <dbReference type="EMBL" id="TPG30832.1"/>
    </source>
</evidence>
<dbReference type="PANTHER" id="PTHR43124">
    <property type="entry name" value="PURINE EFFLUX PUMP PBUE"/>
    <property type="match status" value="1"/>
</dbReference>
<dbReference type="EMBL" id="RCZI01000001">
    <property type="protein sequence ID" value="TPG30832.1"/>
    <property type="molecule type" value="Genomic_DNA"/>
</dbReference>
<keyword evidence="3 6" id="KW-0812">Transmembrane</keyword>
<evidence type="ECO:0000259" key="8">
    <source>
        <dbReference type="PROSITE" id="PS50850"/>
    </source>
</evidence>
<feature type="transmembrane region" description="Helical" evidence="6">
    <location>
        <begin position="298"/>
        <end position="317"/>
    </location>
</feature>
<evidence type="ECO:0000256" key="3">
    <source>
        <dbReference type="ARBA" id="ARBA00022692"/>
    </source>
</evidence>
<evidence type="ECO:0000313" key="10">
    <source>
        <dbReference type="Proteomes" id="UP000319212"/>
    </source>
</evidence>
<feature type="transmembrane region" description="Helical" evidence="6">
    <location>
        <begin position="74"/>
        <end position="96"/>
    </location>
</feature>
<dbReference type="Proteomes" id="UP000319212">
    <property type="component" value="Unassembled WGS sequence"/>
</dbReference>
<dbReference type="InterPro" id="IPR050189">
    <property type="entry name" value="MFS_Efflux_Transporters"/>
</dbReference>
<dbReference type="CDD" id="cd17324">
    <property type="entry name" value="MFS_NepI_like"/>
    <property type="match status" value="1"/>
</dbReference>
<dbReference type="Pfam" id="PF07690">
    <property type="entry name" value="MFS_1"/>
    <property type="match status" value="1"/>
</dbReference>
<comment type="subcellular location">
    <subcellularLocation>
        <location evidence="1">Cell membrane</location>
        <topology evidence="1">Multi-pass membrane protein</topology>
    </subcellularLocation>
</comment>
<dbReference type="SUPFAM" id="SSF103473">
    <property type="entry name" value="MFS general substrate transporter"/>
    <property type="match status" value="1"/>
</dbReference>
<evidence type="ECO:0000256" key="2">
    <source>
        <dbReference type="ARBA" id="ARBA00022475"/>
    </source>
</evidence>
<keyword evidence="2" id="KW-1003">Cell membrane</keyword>
<reference evidence="9 10" key="1">
    <citation type="journal article" date="2019" name="Environ. Microbiol.">
        <title>Species interactions and distinct microbial communities in high Arctic permafrost affected cryosols are associated with the CH4 and CO2 gas fluxes.</title>
        <authorList>
            <person name="Altshuler I."/>
            <person name="Hamel J."/>
            <person name="Turney S."/>
            <person name="Magnuson E."/>
            <person name="Levesque R."/>
            <person name="Greer C."/>
            <person name="Whyte L.G."/>
        </authorList>
    </citation>
    <scope>NUCLEOTIDE SEQUENCE [LARGE SCALE GENOMIC DNA]</scope>
    <source>
        <strain evidence="9 10">S06.C</strain>
    </source>
</reference>
<dbReference type="InterPro" id="IPR011701">
    <property type="entry name" value="MFS"/>
</dbReference>
<name>A0A502E267_9BURK</name>
<dbReference type="InterPro" id="IPR020846">
    <property type="entry name" value="MFS_dom"/>
</dbReference>
<feature type="transmembrane region" description="Helical" evidence="6">
    <location>
        <begin position="359"/>
        <end position="379"/>
    </location>
</feature>
<dbReference type="Gene3D" id="1.20.1250.20">
    <property type="entry name" value="MFS general substrate transporter like domains"/>
    <property type="match status" value="1"/>
</dbReference>
<evidence type="ECO:0000256" key="5">
    <source>
        <dbReference type="ARBA" id="ARBA00023136"/>
    </source>
</evidence>
<evidence type="ECO:0000256" key="7">
    <source>
        <dbReference type="SAM" id="SignalP"/>
    </source>
</evidence>
<dbReference type="RefSeq" id="WP_140839179.1">
    <property type="nucleotide sequence ID" value="NZ_RCZI01000001.1"/>
</dbReference>
<feature type="transmembrane region" description="Helical" evidence="6">
    <location>
        <begin position="385"/>
        <end position="406"/>
    </location>
</feature>
<dbReference type="AlphaFoldDB" id="A0A502E267"/>
<feature type="transmembrane region" description="Helical" evidence="6">
    <location>
        <begin position="103"/>
        <end position="122"/>
    </location>
</feature>
<dbReference type="PROSITE" id="PS50850">
    <property type="entry name" value="MFS"/>
    <property type="match status" value="1"/>
</dbReference>
<proteinExistence type="predicted"/>
<feature type="chain" id="PRO_5021299839" evidence="7">
    <location>
        <begin position="21"/>
        <end position="418"/>
    </location>
</feature>
<dbReference type="InterPro" id="IPR036259">
    <property type="entry name" value="MFS_trans_sf"/>
</dbReference>
<dbReference type="GO" id="GO:0022857">
    <property type="term" value="F:transmembrane transporter activity"/>
    <property type="evidence" value="ECO:0007669"/>
    <property type="project" value="InterPro"/>
</dbReference>
<feature type="transmembrane region" description="Helical" evidence="6">
    <location>
        <begin position="128"/>
        <end position="149"/>
    </location>
</feature>
<feature type="transmembrane region" description="Helical" evidence="6">
    <location>
        <begin position="236"/>
        <end position="255"/>
    </location>
</feature>
<keyword evidence="7" id="KW-0732">Signal</keyword>
<keyword evidence="4 6" id="KW-1133">Transmembrane helix</keyword>
<comment type="caution">
    <text evidence="9">The sequence shown here is derived from an EMBL/GenBank/DDBJ whole genome shotgun (WGS) entry which is preliminary data.</text>
</comment>
<feature type="transmembrane region" description="Helical" evidence="6">
    <location>
        <begin position="34"/>
        <end position="54"/>
    </location>
</feature>
<keyword evidence="5 6" id="KW-0472">Membrane</keyword>
<sequence>MTTSSCSTCDDLVAPAPASAAAALAPGATASRSAWLAVGAIAVGTFVMVTTEFLPVGLLTDIARGLNVSDGTAGLMVTMPGVLAALAAPALTVAAGRLDRRTVMIALTALLLVSNLAAALAPSFTTMLMARLLLGLCVGGFWAFAPGVGTQLVPPAAQARAVALILAGISAGTVLGVPAGALLGSYAGWRSAFAVSAGLTLVVLLMQIWLLPALPAARAIRPRDLLRPLTQRMSRVGLGAVMLLVAGHFAAYTYLKPLLQQVFGLSPGLVTALLLIYGAAGFAGNFIGGQLVGRSARLGMVVTALLLAAALAMSTLVGDGLVAGVLVVVAWGMAFGMVPVSATGWMLKALPDAPEAGQAMLVTAFQVAIATGALLGGVAVDGSGIASAMLLGSALVMGAALVAGALGGARPAQALSAP</sequence>
<feature type="transmembrane region" description="Helical" evidence="6">
    <location>
        <begin position="161"/>
        <end position="186"/>
    </location>
</feature>
<feature type="domain" description="Major facilitator superfamily (MFS) profile" evidence="8">
    <location>
        <begin position="37"/>
        <end position="410"/>
    </location>
</feature>
<gene>
    <name evidence="9" type="ORF">EAH82_05110</name>
</gene>
<protein>
    <submittedName>
        <fullName evidence="9">MFS transporter</fullName>
    </submittedName>
</protein>
<dbReference type="OrthoDB" id="9812189at2"/>
<feature type="transmembrane region" description="Helical" evidence="6">
    <location>
        <begin position="192"/>
        <end position="215"/>
    </location>
</feature>